<organism evidence="1 2">
    <name type="scientific">Arctium lappa</name>
    <name type="common">Greater burdock</name>
    <name type="synonym">Lappa major</name>
    <dbReference type="NCBI Taxonomy" id="4217"/>
    <lineage>
        <taxon>Eukaryota</taxon>
        <taxon>Viridiplantae</taxon>
        <taxon>Streptophyta</taxon>
        <taxon>Embryophyta</taxon>
        <taxon>Tracheophyta</taxon>
        <taxon>Spermatophyta</taxon>
        <taxon>Magnoliopsida</taxon>
        <taxon>eudicotyledons</taxon>
        <taxon>Gunneridae</taxon>
        <taxon>Pentapetalae</taxon>
        <taxon>asterids</taxon>
        <taxon>campanulids</taxon>
        <taxon>Asterales</taxon>
        <taxon>Asteraceae</taxon>
        <taxon>Carduoideae</taxon>
        <taxon>Cardueae</taxon>
        <taxon>Arctiinae</taxon>
        <taxon>Arctium</taxon>
    </lineage>
</organism>
<keyword evidence="2" id="KW-1185">Reference proteome</keyword>
<evidence type="ECO:0000313" key="1">
    <source>
        <dbReference type="EMBL" id="KAI3678590.1"/>
    </source>
</evidence>
<gene>
    <name evidence="1" type="ORF">L6452_37889</name>
</gene>
<protein>
    <submittedName>
        <fullName evidence="1">Uncharacterized protein</fullName>
    </submittedName>
</protein>
<name>A0ACB8Y4R7_ARCLA</name>
<evidence type="ECO:0000313" key="2">
    <source>
        <dbReference type="Proteomes" id="UP001055879"/>
    </source>
</evidence>
<sequence>MGANVCDVAENGKSMGLGMVQCDDLLAGEEEIAMGENGRLVGMGLVQCRQFKYVCDVGENGRLEGSHELVTNKILKVTNA</sequence>
<comment type="caution">
    <text evidence="1">The sequence shown here is derived from an EMBL/GenBank/DDBJ whole genome shotgun (WGS) entry which is preliminary data.</text>
</comment>
<dbReference type="Proteomes" id="UP001055879">
    <property type="component" value="Linkage Group LG14"/>
</dbReference>
<accession>A0ACB8Y4R7</accession>
<reference evidence="1 2" key="2">
    <citation type="journal article" date="2022" name="Mol. Ecol. Resour.">
        <title>The genomes of chicory, endive, great burdock and yacon provide insights into Asteraceae paleo-polyploidization history and plant inulin production.</title>
        <authorList>
            <person name="Fan W."/>
            <person name="Wang S."/>
            <person name="Wang H."/>
            <person name="Wang A."/>
            <person name="Jiang F."/>
            <person name="Liu H."/>
            <person name="Zhao H."/>
            <person name="Xu D."/>
            <person name="Zhang Y."/>
        </authorList>
    </citation>
    <scope>NUCLEOTIDE SEQUENCE [LARGE SCALE GENOMIC DNA]</scope>
    <source>
        <strain evidence="2">cv. Niubang</strain>
    </source>
</reference>
<proteinExistence type="predicted"/>
<dbReference type="EMBL" id="CM042060">
    <property type="protein sequence ID" value="KAI3678590.1"/>
    <property type="molecule type" value="Genomic_DNA"/>
</dbReference>
<reference evidence="2" key="1">
    <citation type="journal article" date="2022" name="Mol. Ecol. Resour.">
        <title>The genomes of chicory, endive, great burdock and yacon provide insights into Asteraceae palaeo-polyploidization history and plant inulin production.</title>
        <authorList>
            <person name="Fan W."/>
            <person name="Wang S."/>
            <person name="Wang H."/>
            <person name="Wang A."/>
            <person name="Jiang F."/>
            <person name="Liu H."/>
            <person name="Zhao H."/>
            <person name="Xu D."/>
            <person name="Zhang Y."/>
        </authorList>
    </citation>
    <scope>NUCLEOTIDE SEQUENCE [LARGE SCALE GENOMIC DNA]</scope>
    <source>
        <strain evidence="2">cv. Niubang</strain>
    </source>
</reference>